<dbReference type="RefSeq" id="WP_069678811.1">
    <property type="nucleotide sequence ID" value="NZ_CP017253.2"/>
</dbReference>
<dbReference type="STRING" id="394958.BGI42_02530"/>
<gene>
    <name evidence="13" type="primary">pabB</name>
    <name evidence="13" type="ORF">BGI42_02530</name>
</gene>
<feature type="domain" description="Chorismate-utilising enzyme C-terminal" evidence="11">
    <location>
        <begin position="193"/>
        <end position="446"/>
    </location>
</feature>
<evidence type="ECO:0000256" key="1">
    <source>
        <dbReference type="ARBA" id="ARBA00001946"/>
    </source>
</evidence>
<dbReference type="EMBL" id="CP017253">
    <property type="protein sequence ID" value="AOR22650.1"/>
    <property type="molecule type" value="Genomic_DNA"/>
</dbReference>
<keyword evidence="8" id="KW-0456">Lyase</keyword>
<dbReference type="GO" id="GO:0046872">
    <property type="term" value="F:metal ion binding"/>
    <property type="evidence" value="ECO:0007669"/>
    <property type="project" value="UniProtKB-KW"/>
</dbReference>
<dbReference type="Pfam" id="PF04715">
    <property type="entry name" value="Anth_synt_I_N"/>
    <property type="match status" value="1"/>
</dbReference>
<keyword evidence="6" id="KW-0479">Metal-binding</keyword>
<comment type="function">
    <text evidence="9">Part of a heterotetrameric complex that catalyzes the two-step biosynthesis of anthranilate, an intermediate in the biosynthesis of L-tryptophan. In the first step, the glutamine-binding beta subunit (TrpG) of anthranilate synthase (AS) provides the glutamine amidotransferase activity which generates ammonia as a substrate that, along with chorismate, is used in the second step, catalyzed by the large alpha subunit of AS (TrpE) to produce anthranilate. In the absence of TrpG, TrpE can synthesize anthranilate directly from chorismate and high concentrations of ammonia.</text>
</comment>
<comment type="cofactor">
    <cofactor evidence="1">
        <name>Mg(2+)</name>
        <dbReference type="ChEBI" id="CHEBI:18420"/>
    </cofactor>
</comment>
<keyword evidence="7" id="KW-0460">Magnesium</keyword>
<comment type="catalytic activity">
    <reaction evidence="10">
        <text>chorismate + L-glutamine = anthranilate + pyruvate + L-glutamate + H(+)</text>
        <dbReference type="Rhea" id="RHEA:21732"/>
        <dbReference type="ChEBI" id="CHEBI:15361"/>
        <dbReference type="ChEBI" id="CHEBI:15378"/>
        <dbReference type="ChEBI" id="CHEBI:16567"/>
        <dbReference type="ChEBI" id="CHEBI:29748"/>
        <dbReference type="ChEBI" id="CHEBI:29985"/>
        <dbReference type="ChEBI" id="CHEBI:58359"/>
        <dbReference type="EC" id="4.1.3.27"/>
    </reaction>
</comment>
<dbReference type="InterPro" id="IPR005802">
    <property type="entry name" value="ADC_synth_comp_1"/>
</dbReference>
<evidence type="ECO:0000313" key="14">
    <source>
        <dbReference type="Proteomes" id="UP000094652"/>
    </source>
</evidence>
<organism evidence="13 14">
    <name type="scientific">Clostridium taeniosporum</name>
    <dbReference type="NCBI Taxonomy" id="394958"/>
    <lineage>
        <taxon>Bacteria</taxon>
        <taxon>Bacillati</taxon>
        <taxon>Bacillota</taxon>
        <taxon>Clostridia</taxon>
        <taxon>Eubacteriales</taxon>
        <taxon>Clostridiaceae</taxon>
        <taxon>Clostridium</taxon>
    </lineage>
</organism>
<keyword evidence="5" id="KW-0808">Transferase</keyword>
<dbReference type="InterPro" id="IPR006805">
    <property type="entry name" value="Anth_synth_I_N"/>
</dbReference>
<evidence type="ECO:0000259" key="12">
    <source>
        <dbReference type="Pfam" id="PF04715"/>
    </source>
</evidence>
<dbReference type="KEGG" id="ctae:BGI42_02530"/>
<dbReference type="PANTHER" id="PTHR11236">
    <property type="entry name" value="AMINOBENZOATE/ANTHRANILATE SYNTHASE"/>
    <property type="match status" value="1"/>
</dbReference>
<evidence type="ECO:0000313" key="13">
    <source>
        <dbReference type="EMBL" id="AOR22650.1"/>
    </source>
</evidence>
<protein>
    <recommendedName>
        <fullName evidence="4">Anthranilate synthase component 1</fullName>
        <ecNumber evidence="3">2.6.1.85</ecNumber>
    </recommendedName>
</protein>
<evidence type="ECO:0000256" key="8">
    <source>
        <dbReference type="ARBA" id="ARBA00023239"/>
    </source>
</evidence>
<evidence type="ECO:0000256" key="4">
    <source>
        <dbReference type="ARBA" id="ARBA00020653"/>
    </source>
</evidence>
<dbReference type="Pfam" id="PF00425">
    <property type="entry name" value="Chorismate_bind"/>
    <property type="match status" value="1"/>
</dbReference>
<dbReference type="GO" id="GO:0004049">
    <property type="term" value="F:anthranilate synthase activity"/>
    <property type="evidence" value="ECO:0007669"/>
    <property type="project" value="UniProtKB-EC"/>
</dbReference>
<dbReference type="PRINTS" id="PR00095">
    <property type="entry name" value="ANTSNTHASEI"/>
</dbReference>
<dbReference type="AlphaFoldDB" id="A0A1D7XHN5"/>
<dbReference type="GO" id="GO:0009396">
    <property type="term" value="P:folic acid-containing compound biosynthetic process"/>
    <property type="evidence" value="ECO:0007669"/>
    <property type="project" value="InterPro"/>
</dbReference>
<dbReference type="NCBIfam" id="TIGR00553">
    <property type="entry name" value="pabB"/>
    <property type="match status" value="1"/>
</dbReference>
<dbReference type="SUPFAM" id="SSF56322">
    <property type="entry name" value="ADC synthase"/>
    <property type="match status" value="1"/>
</dbReference>
<dbReference type="EC" id="2.6.1.85" evidence="3"/>
<evidence type="ECO:0000256" key="7">
    <source>
        <dbReference type="ARBA" id="ARBA00022842"/>
    </source>
</evidence>
<reference evidence="14" key="1">
    <citation type="submission" date="2016-09" db="EMBL/GenBank/DDBJ databases">
        <title>Genomics of Clostridium taeniosporum, an organism which forms endospores with ribbon-like appendages.</title>
        <authorList>
            <person name="Walker J.R."/>
        </authorList>
    </citation>
    <scope>NUCLEOTIDE SEQUENCE [LARGE SCALE GENOMIC DNA]</scope>
    <source>
        <strain evidence="14">1/k</strain>
    </source>
</reference>
<evidence type="ECO:0000256" key="9">
    <source>
        <dbReference type="ARBA" id="ARBA00025634"/>
    </source>
</evidence>
<feature type="domain" description="Anthranilate synthase component I N-terminal" evidence="12">
    <location>
        <begin position="12"/>
        <end position="146"/>
    </location>
</feature>
<evidence type="ECO:0000256" key="5">
    <source>
        <dbReference type="ARBA" id="ARBA00022679"/>
    </source>
</evidence>
<dbReference type="GO" id="GO:0000162">
    <property type="term" value="P:L-tryptophan biosynthetic process"/>
    <property type="evidence" value="ECO:0007669"/>
    <property type="project" value="TreeGrafter"/>
</dbReference>
<evidence type="ECO:0000256" key="6">
    <source>
        <dbReference type="ARBA" id="ARBA00022723"/>
    </source>
</evidence>
<evidence type="ECO:0000256" key="10">
    <source>
        <dbReference type="ARBA" id="ARBA00047683"/>
    </source>
</evidence>
<dbReference type="OrthoDB" id="9803598at2"/>
<evidence type="ECO:0000256" key="2">
    <source>
        <dbReference type="ARBA" id="ARBA00011575"/>
    </source>
</evidence>
<dbReference type="InterPro" id="IPR005801">
    <property type="entry name" value="ADC_synthase"/>
</dbReference>
<evidence type="ECO:0000259" key="11">
    <source>
        <dbReference type="Pfam" id="PF00425"/>
    </source>
</evidence>
<evidence type="ECO:0000256" key="3">
    <source>
        <dbReference type="ARBA" id="ARBA00013139"/>
    </source>
</evidence>
<dbReference type="InterPro" id="IPR019999">
    <property type="entry name" value="Anth_synth_I-like"/>
</dbReference>
<dbReference type="InterPro" id="IPR015890">
    <property type="entry name" value="Chorismate_C"/>
</dbReference>
<name>A0A1D7XHN5_9CLOT</name>
<dbReference type="Proteomes" id="UP000094652">
    <property type="component" value="Chromosome"/>
</dbReference>
<dbReference type="GO" id="GO:0046820">
    <property type="term" value="F:4-amino-4-deoxychorismate synthase activity"/>
    <property type="evidence" value="ECO:0007669"/>
    <property type="project" value="UniProtKB-EC"/>
</dbReference>
<proteinExistence type="predicted"/>
<sequence length="456" mass="51951">MLIKEIVTSLASHEIFSIFKKEKYSFFLDSGIDHKKLGQYSFIGFNPYLTFKSKNKEIEIIINGKREVFYGDVFDHLENLVNTYKFDYKIDIPFISGFVGYFSYDLGNSIEELPRTAFDDINIPDCYLGLYDGIIIFDHINNKTFVSAIGIKENCEEIIERIINKIKENERNHIEHNLSVSKKNTEFECNFTKEEYIQAIEKIRSYIKAGDVYEVNLSQRFSCDLDHTPYELYVKLRNINPAPFANFIDFGDGCIVGSSPERFLKVRKGIIETRPIKGTIGRGKTQEEDNKNKEKLLNSEKDKSELLMIVDLERNDLGKISKTGTVKVSQILGIEEYATVYHLVSTVVGEIKDNYSTVECIKAMFPGGSITGAPKIRSMEIIDELEPTRRSAYTGSVGYIGLNGNVDLNIVIRSIICKNKKAYFQAGGAIVWDSNPELEYEETLCKVKALMDAIRA</sequence>
<dbReference type="PANTHER" id="PTHR11236:SF48">
    <property type="entry name" value="ISOCHORISMATE SYNTHASE MENF"/>
    <property type="match status" value="1"/>
</dbReference>
<dbReference type="Gene3D" id="3.60.120.10">
    <property type="entry name" value="Anthranilate synthase"/>
    <property type="match status" value="1"/>
</dbReference>
<comment type="subunit">
    <text evidence="2">Heterotetramer consisting of two non-identical subunits: a beta subunit (TrpG) and a large alpha subunit (TrpE).</text>
</comment>
<keyword evidence="14" id="KW-1185">Reference proteome</keyword>
<accession>A0A1D7XHN5</accession>